<dbReference type="EMBL" id="JANBOI010000833">
    <property type="protein sequence ID" value="KAJ1728370.1"/>
    <property type="molecule type" value="Genomic_DNA"/>
</dbReference>
<comment type="subcellular location">
    <subcellularLocation>
        <location evidence="1">Membrane</location>
        <topology evidence="1">Multi-pass membrane protein</topology>
    </subcellularLocation>
</comment>
<dbReference type="GO" id="GO:0005385">
    <property type="term" value="F:zinc ion transmembrane transporter activity"/>
    <property type="evidence" value="ECO:0007669"/>
    <property type="project" value="TreeGrafter"/>
</dbReference>
<evidence type="ECO:0000256" key="1">
    <source>
        <dbReference type="ARBA" id="ARBA00004141"/>
    </source>
</evidence>
<evidence type="ECO:0000256" key="6">
    <source>
        <dbReference type="SAM" id="Phobius"/>
    </source>
</evidence>
<organism evidence="8 9">
    <name type="scientific">Coemansia biformis</name>
    <dbReference type="NCBI Taxonomy" id="1286918"/>
    <lineage>
        <taxon>Eukaryota</taxon>
        <taxon>Fungi</taxon>
        <taxon>Fungi incertae sedis</taxon>
        <taxon>Zoopagomycota</taxon>
        <taxon>Kickxellomycotina</taxon>
        <taxon>Kickxellomycetes</taxon>
        <taxon>Kickxellales</taxon>
        <taxon>Kickxellaceae</taxon>
        <taxon>Coemansia</taxon>
    </lineage>
</organism>
<sequence>MFRTQKLRLPLLLALAALLAYCAHAAPAQPGVAPRSLLAFKRHGGSEHDEAKAEEAAADCYASGVDNWNMGLHVGAIFIILATAGLGVYLPVLARFVPFLRLPRIAITLGKHLGTGVIIATGLIHMLPASSESLNDPCVGDRMGGYSGWPGVLAMMAIFAMHLLEFVLTHHAMGKHGHSHGLPGITSTADNMGTAAAAMRTGADSNQTASLHSHADGHEDSADSHLDKPLYIGKLGASSTPSPQVQENCDAVAVHTHHTHVHGASFLSSNEAEEMAAHRYKASTYILELGICAHSVIIGLTLSVATGTSFTTLLIAIVFH</sequence>
<proteinExistence type="predicted"/>
<dbReference type="PANTHER" id="PTHR11040">
    <property type="entry name" value="ZINC/IRON TRANSPORTER"/>
    <property type="match status" value="1"/>
</dbReference>
<name>A0A9W7YA17_9FUNG</name>
<reference evidence="8" key="1">
    <citation type="submission" date="2022-07" db="EMBL/GenBank/DDBJ databases">
        <title>Phylogenomic reconstructions and comparative analyses of Kickxellomycotina fungi.</title>
        <authorList>
            <person name="Reynolds N.K."/>
            <person name="Stajich J.E."/>
            <person name="Barry K."/>
            <person name="Grigoriev I.V."/>
            <person name="Crous P."/>
            <person name="Smith M.E."/>
        </authorList>
    </citation>
    <scope>NUCLEOTIDE SEQUENCE</scope>
    <source>
        <strain evidence="8">BCRC 34381</strain>
    </source>
</reference>
<evidence type="ECO:0000256" key="3">
    <source>
        <dbReference type="ARBA" id="ARBA00022989"/>
    </source>
</evidence>
<feature type="region of interest" description="Disordered" evidence="5">
    <location>
        <begin position="201"/>
        <end position="224"/>
    </location>
</feature>
<dbReference type="InterPro" id="IPR003689">
    <property type="entry name" value="ZIP"/>
</dbReference>
<feature type="transmembrane region" description="Helical" evidence="6">
    <location>
        <begin position="147"/>
        <end position="168"/>
    </location>
</feature>
<comment type="caution">
    <text evidence="8">The sequence shown here is derived from an EMBL/GenBank/DDBJ whole genome shotgun (WGS) entry which is preliminary data.</text>
</comment>
<evidence type="ECO:0000256" key="4">
    <source>
        <dbReference type="ARBA" id="ARBA00023136"/>
    </source>
</evidence>
<keyword evidence="3 6" id="KW-1133">Transmembrane helix</keyword>
<keyword evidence="2 6" id="KW-0812">Transmembrane</keyword>
<feature type="transmembrane region" description="Helical" evidence="6">
    <location>
        <begin position="105"/>
        <end position="127"/>
    </location>
</feature>
<keyword evidence="4 6" id="KW-0472">Membrane</keyword>
<evidence type="ECO:0008006" key="10">
    <source>
        <dbReference type="Google" id="ProtNLM"/>
    </source>
</evidence>
<dbReference type="AlphaFoldDB" id="A0A9W7YA17"/>
<keyword evidence="7" id="KW-0732">Signal</keyword>
<dbReference type="PANTHER" id="PTHR11040:SF44">
    <property type="entry name" value="PROTEIN ZNTC-RELATED"/>
    <property type="match status" value="1"/>
</dbReference>
<dbReference type="OrthoDB" id="448280at2759"/>
<dbReference type="GO" id="GO:0005886">
    <property type="term" value="C:plasma membrane"/>
    <property type="evidence" value="ECO:0007669"/>
    <property type="project" value="TreeGrafter"/>
</dbReference>
<feature type="non-terminal residue" evidence="8">
    <location>
        <position position="320"/>
    </location>
</feature>
<evidence type="ECO:0000256" key="5">
    <source>
        <dbReference type="SAM" id="MobiDB-lite"/>
    </source>
</evidence>
<feature type="chain" id="PRO_5040970192" description="Zinc/iron permease" evidence="7">
    <location>
        <begin position="26"/>
        <end position="320"/>
    </location>
</feature>
<protein>
    <recommendedName>
        <fullName evidence="10">Zinc/iron permease</fullName>
    </recommendedName>
</protein>
<keyword evidence="9" id="KW-1185">Reference proteome</keyword>
<accession>A0A9W7YA17</accession>
<feature type="transmembrane region" description="Helical" evidence="6">
    <location>
        <begin position="72"/>
        <end position="93"/>
    </location>
</feature>
<dbReference type="Proteomes" id="UP001143981">
    <property type="component" value="Unassembled WGS sequence"/>
</dbReference>
<dbReference type="Pfam" id="PF02535">
    <property type="entry name" value="Zip"/>
    <property type="match status" value="1"/>
</dbReference>
<evidence type="ECO:0000256" key="2">
    <source>
        <dbReference type="ARBA" id="ARBA00022692"/>
    </source>
</evidence>
<feature type="signal peptide" evidence="7">
    <location>
        <begin position="1"/>
        <end position="25"/>
    </location>
</feature>
<evidence type="ECO:0000313" key="9">
    <source>
        <dbReference type="Proteomes" id="UP001143981"/>
    </source>
</evidence>
<evidence type="ECO:0000256" key="7">
    <source>
        <dbReference type="SAM" id="SignalP"/>
    </source>
</evidence>
<evidence type="ECO:0000313" key="8">
    <source>
        <dbReference type="EMBL" id="KAJ1728370.1"/>
    </source>
</evidence>
<feature type="compositionally biased region" description="Basic and acidic residues" evidence="5">
    <location>
        <begin position="213"/>
        <end position="224"/>
    </location>
</feature>
<feature type="transmembrane region" description="Helical" evidence="6">
    <location>
        <begin position="285"/>
        <end position="318"/>
    </location>
</feature>
<gene>
    <name evidence="8" type="ORF">LPJ61_004065</name>
</gene>